<keyword evidence="2" id="KW-1133">Transmembrane helix</keyword>
<dbReference type="OrthoDB" id="3218417at2"/>
<dbReference type="EMBL" id="BLAF01000026">
    <property type="protein sequence ID" value="GES21772.1"/>
    <property type="molecule type" value="Genomic_DNA"/>
</dbReference>
<dbReference type="Proteomes" id="UP000377595">
    <property type="component" value="Unassembled WGS sequence"/>
</dbReference>
<keyword evidence="4" id="KW-1185">Reference proteome</keyword>
<dbReference type="RefSeq" id="WP_155346758.1">
    <property type="nucleotide sequence ID" value="NZ_BAAAHM010000015.1"/>
</dbReference>
<evidence type="ECO:0000313" key="3">
    <source>
        <dbReference type="EMBL" id="GES21772.1"/>
    </source>
</evidence>
<evidence type="ECO:0000256" key="1">
    <source>
        <dbReference type="SAM" id="MobiDB-lite"/>
    </source>
</evidence>
<feature type="transmembrane region" description="Helical" evidence="2">
    <location>
        <begin position="109"/>
        <end position="129"/>
    </location>
</feature>
<keyword evidence="2" id="KW-0812">Transmembrane</keyword>
<feature type="compositionally biased region" description="Gly residues" evidence="1">
    <location>
        <begin position="58"/>
        <end position="73"/>
    </location>
</feature>
<evidence type="ECO:0000256" key="2">
    <source>
        <dbReference type="SAM" id="Phobius"/>
    </source>
</evidence>
<sequence>MADTDPEALERKIERTRTELARTVDAIADRVSPKRVAERNVARVKAQAEHVVTTIGDFVGGGAQRPNGAGRGLGATSPVANGAAPAAANGAASPGEAEGWEDEYPPPNIAPILIGVGVALAIGAAIVIMRRRRRR</sequence>
<organism evidence="3 4">
    <name type="scientific">Acrocarpospora pleiomorpha</name>
    <dbReference type="NCBI Taxonomy" id="90975"/>
    <lineage>
        <taxon>Bacteria</taxon>
        <taxon>Bacillati</taxon>
        <taxon>Actinomycetota</taxon>
        <taxon>Actinomycetes</taxon>
        <taxon>Streptosporangiales</taxon>
        <taxon>Streptosporangiaceae</taxon>
        <taxon>Acrocarpospora</taxon>
    </lineage>
</organism>
<comment type="caution">
    <text evidence="3">The sequence shown here is derived from an EMBL/GenBank/DDBJ whole genome shotgun (WGS) entry which is preliminary data.</text>
</comment>
<evidence type="ECO:0000313" key="4">
    <source>
        <dbReference type="Proteomes" id="UP000377595"/>
    </source>
</evidence>
<name>A0A5M3XLM2_9ACTN</name>
<protein>
    <recommendedName>
        <fullName evidence="5">DUF3618 domain-containing protein</fullName>
    </recommendedName>
</protein>
<dbReference type="InterPro" id="IPR022062">
    <property type="entry name" value="DUF3618"/>
</dbReference>
<gene>
    <name evidence="3" type="ORF">Aple_046680</name>
</gene>
<accession>A0A5M3XLM2</accession>
<feature type="compositionally biased region" description="Low complexity" evidence="1">
    <location>
        <begin position="80"/>
        <end position="97"/>
    </location>
</feature>
<proteinExistence type="predicted"/>
<feature type="region of interest" description="Disordered" evidence="1">
    <location>
        <begin position="57"/>
        <end position="104"/>
    </location>
</feature>
<reference evidence="3 4" key="1">
    <citation type="submission" date="2019-10" db="EMBL/GenBank/DDBJ databases">
        <title>Whole genome shotgun sequence of Acrocarpospora pleiomorpha NBRC 16267.</title>
        <authorList>
            <person name="Ichikawa N."/>
            <person name="Kimura A."/>
            <person name="Kitahashi Y."/>
            <person name="Komaki H."/>
            <person name="Oguchi A."/>
        </authorList>
    </citation>
    <scope>NUCLEOTIDE SEQUENCE [LARGE SCALE GENOMIC DNA]</scope>
    <source>
        <strain evidence="3 4">NBRC 16267</strain>
    </source>
</reference>
<keyword evidence="2" id="KW-0472">Membrane</keyword>
<evidence type="ECO:0008006" key="5">
    <source>
        <dbReference type="Google" id="ProtNLM"/>
    </source>
</evidence>
<dbReference type="Pfam" id="PF12277">
    <property type="entry name" value="DUF3618"/>
    <property type="match status" value="1"/>
</dbReference>
<dbReference type="AlphaFoldDB" id="A0A5M3XLM2"/>